<accession>A0A9D2SN86</accession>
<feature type="domain" description="ABC transporter" evidence="8">
    <location>
        <begin position="331"/>
        <end position="555"/>
    </location>
</feature>
<gene>
    <name evidence="9" type="ORF">H9705_06505</name>
</gene>
<comment type="caution">
    <text evidence="9">The sequence shown here is derived from an EMBL/GenBank/DDBJ whole genome shotgun (WGS) entry which is preliminary data.</text>
</comment>
<dbReference type="PANTHER" id="PTHR24221:SF654">
    <property type="entry name" value="ATP-BINDING CASSETTE SUB-FAMILY B MEMBER 6"/>
    <property type="match status" value="1"/>
</dbReference>
<dbReference type="GO" id="GO:0005524">
    <property type="term" value="F:ATP binding"/>
    <property type="evidence" value="ECO:0007669"/>
    <property type="project" value="UniProtKB-KW"/>
</dbReference>
<dbReference type="GO" id="GO:0016887">
    <property type="term" value="F:ATP hydrolysis activity"/>
    <property type="evidence" value="ECO:0007669"/>
    <property type="project" value="InterPro"/>
</dbReference>
<feature type="transmembrane region" description="Helical" evidence="7">
    <location>
        <begin position="52"/>
        <end position="73"/>
    </location>
</feature>
<dbReference type="PANTHER" id="PTHR24221">
    <property type="entry name" value="ATP-BINDING CASSETTE SUB-FAMILY B"/>
    <property type="match status" value="1"/>
</dbReference>
<keyword evidence="4 9" id="KW-0067">ATP-binding</keyword>
<dbReference type="Pfam" id="PF00005">
    <property type="entry name" value="ABC_tran"/>
    <property type="match status" value="1"/>
</dbReference>
<comment type="subcellular location">
    <subcellularLocation>
        <location evidence="1">Cell membrane</location>
        <topology evidence="1">Multi-pass membrane protein</topology>
    </subcellularLocation>
</comment>
<dbReference type="SMART" id="SM00382">
    <property type="entry name" value="AAA"/>
    <property type="match status" value="1"/>
</dbReference>
<name>A0A9D2SN86_9FIRM</name>
<evidence type="ECO:0000313" key="10">
    <source>
        <dbReference type="Proteomes" id="UP000823849"/>
    </source>
</evidence>
<dbReference type="GO" id="GO:0042626">
    <property type="term" value="F:ATPase-coupled transmembrane transporter activity"/>
    <property type="evidence" value="ECO:0007669"/>
    <property type="project" value="TreeGrafter"/>
</dbReference>
<reference evidence="9" key="2">
    <citation type="submission" date="2021-04" db="EMBL/GenBank/DDBJ databases">
        <authorList>
            <person name="Gilroy R."/>
        </authorList>
    </citation>
    <scope>NUCLEOTIDE SEQUENCE</scope>
    <source>
        <strain evidence="9">CHK185-5351</strain>
    </source>
</reference>
<reference evidence="9" key="1">
    <citation type="journal article" date="2021" name="PeerJ">
        <title>Extensive microbial diversity within the chicken gut microbiome revealed by metagenomics and culture.</title>
        <authorList>
            <person name="Gilroy R."/>
            <person name="Ravi A."/>
            <person name="Getino M."/>
            <person name="Pursley I."/>
            <person name="Horton D.L."/>
            <person name="Alikhan N.F."/>
            <person name="Baker D."/>
            <person name="Gharbi K."/>
            <person name="Hall N."/>
            <person name="Watson M."/>
            <person name="Adriaenssens E.M."/>
            <person name="Foster-Nyarko E."/>
            <person name="Jarju S."/>
            <person name="Secka A."/>
            <person name="Antonio M."/>
            <person name="Oren A."/>
            <person name="Chaudhuri R.R."/>
            <person name="La Ragione R."/>
            <person name="Hildebrand F."/>
            <person name="Pallen M.J."/>
        </authorList>
    </citation>
    <scope>NUCLEOTIDE SEQUENCE</scope>
    <source>
        <strain evidence="9">CHK185-5351</strain>
    </source>
</reference>
<sequence>MCNQKRKLKCFYISLFVLNAFSQLAGTTGIFLRMRLIDSVAEHAGEREAAANVMLVVAMILAQHVFLLSARWAELRLTKKYKFHTGELVADACSKLPLSEIEKQHTQETIYKSREFFSKSLELTDAYIGFCEFFLLLFSLFFILARIQPAILWFFCTVIGLALFFSFLSSKNTFGFWSRYMAAARRYNYFSDVQTKREFAYERRIYRTSGAMDERFSEAFDDARKVNRKNGRNRFKGQAAAAGIAVAVSVFTMLYFAQPDILQGMTVGAYAGVTEVVARLLQSVSSCPEGIFSIREVRTLKAELEKFLAKQTEFRPGNHRLVRTESERDAVVFETISFCYPPKFDVKIISDFSFSFKKGRHYGIVGVNGAGKTTLAKLLLGLYPPSEGNTVLSVSSFSAVFQDFQIYPVTIREYLKMGNKDTLGDEEMLYVLSELGCTDFKDGLDTSLSLLTGEGTLLSKGQLQRLAIARVCLSESECILLDEPTASLDPISEKQIYDKCMDLLKDKTCIFISHRLGAVRNMDEILVISGGKMCEHGTHDELIALDGVYKELYLTQREMYINEGTF</sequence>
<feature type="transmembrane region" description="Helical" evidence="7">
    <location>
        <begin position="126"/>
        <end position="145"/>
    </location>
</feature>
<keyword evidence="6 7" id="KW-0472">Membrane</keyword>
<evidence type="ECO:0000256" key="4">
    <source>
        <dbReference type="ARBA" id="ARBA00022840"/>
    </source>
</evidence>
<feature type="transmembrane region" description="Helical" evidence="7">
    <location>
        <begin position="12"/>
        <end position="32"/>
    </location>
</feature>
<dbReference type="SUPFAM" id="SSF52540">
    <property type="entry name" value="P-loop containing nucleoside triphosphate hydrolases"/>
    <property type="match status" value="1"/>
</dbReference>
<evidence type="ECO:0000256" key="5">
    <source>
        <dbReference type="ARBA" id="ARBA00022989"/>
    </source>
</evidence>
<dbReference type="SUPFAM" id="SSF90123">
    <property type="entry name" value="ABC transporter transmembrane region"/>
    <property type="match status" value="1"/>
</dbReference>
<dbReference type="Gene3D" id="3.40.50.300">
    <property type="entry name" value="P-loop containing nucleotide triphosphate hydrolases"/>
    <property type="match status" value="1"/>
</dbReference>
<dbReference type="Gene3D" id="1.20.1560.10">
    <property type="entry name" value="ABC transporter type 1, transmembrane domain"/>
    <property type="match status" value="1"/>
</dbReference>
<dbReference type="EMBL" id="DWWU01000027">
    <property type="protein sequence ID" value="HJC15464.1"/>
    <property type="molecule type" value="Genomic_DNA"/>
</dbReference>
<dbReference type="InterPro" id="IPR003593">
    <property type="entry name" value="AAA+_ATPase"/>
</dbReference>
<evidence type="ECO:0000256" key="2">
    <source>
        <dbReference type="ARBA" id="ARBA00022692"/>
    </source>
</evidence>
<dbReference type="InterPro" id="IPR003439">
    <property type="entry name" value="ABC_transporter-like_ATP-bd"/>
</dbReference>
<evidence type="ECO:0000256" key="7">
    <source>
        <dbReference type="SAM" id="Phobius"/>
    </source>
</evidence>
<keyword evidence="2 7" id="KW-0812">Transmembrane</keyword>
<feature type="transmembrane region" description="Helical" evidence="7">
    <location>
        <begin position="239"/>
        <end position="257"/>
    </location>
</feature>
<dbReference type="InterPro" id="IPR036640">
    <property type="entry name" value="ABC1_TM_sf"/>
</dbReference>
<proteinExistence type="predicted"/>
<evidence type="ECO:0000259" key="8">
    <source>
        <dbReference type="PROSITE" id="PS50893"/>
    </source>
</evidence>
<protein>
    <submittedName>
        <fullName evidence="9">ABC transporter ATP-binding protein/permease</fullName>
    </submittedName>
</protein>
<organism evidence="9 10">
    <name type="scientific">Candidatus Fusicatenibacter intestinigallinarum</name>
    <dbReference type="NCBI Taxonomy" id="2838598"/>
    <lineage>
        <taxon>Bacteria</taxon>
        <taxon>Bacillati</taxon>
        <taxon>Bacillota</taxon>
        <taxon>Clostridia</taxon>
        <taxon>Lachnospirales</taxon>
        <taxon>Lachnospiraceae</taxon>
        <taxon>Fusicatenibacter</taxon>
    </lineage>
</organism>
<dbReference type="InterPro" id="IPR027417">
    <property type="entry name" value="P-loop_NTPase"/>
</dbReference>
<feature type="transmembrane region" description="Helical" evidence="7">
    <location>
        <begin position="151"/>
        <end position="169"/>
    </location>
</feature>
<keyword evidence="3" id="KW-0547">Nucleotide-binding</keyword>
<keyword evidence="5 7" id="KW-1133">Transmembrane helix</keyword>
<dbReference type="PROSITE" id="PS50893">
    <property type="entry name" value="ABC_TRANSPORTER_2"/>
    <property type="match status" value="1"/>
</dbReference>
<evidence type="ECO:0000256" key="3">
    <source>
        <dbReference type="ARBA" id="ARBA00022741"/>
    </source>
</evidence>
<dbReference type="AlphaFoldDB" id="A0A9D2SN86"/>
<dbReference type="InterPro" id="IPR039421">
    <property type="entry name" value="Type_1_exporter"/>
</dbReference>
<dbReference type="GO" id="GO:0005886">
    <property type="term" value="C:plasma membrane"/>
    <property type="evidence" value="ECO:0007669"/>
    <property type="project" value="UniProtKB-SubCell"/>
</dbReference>
<evidence type="ECO:0000313" key="9">
    <source>
        <dbReference type="EMBL" id="HJC15464.1"/>
    </source>
</evidence>
<evidence type="ECO:0000256" key="6">
    <source>
        <dbReference type="ARBA" id="ARBA00023136"/>
    </source>
</evidence>
<dbReference type="Proteomes" id="UP000823849">
    <property type="component" value="Unassembled WGS sequence"/>
</dbReference>
<evidence type="ECO:0000256" key="1">
    <source>
        <dbReference type="ARBA" id="ARBA00004651"/>
    </source>
</evidence>